<evidence type="ECO:0000256" key="1">
    <source>
        <dbReference type="ARBA" id="ARBA00022603"/>
    </source>
</evidence>
<evidence type="ECO:0000256" key="7">
    <source>
        <dbReference type="SAM" id="Coils"/>
    </source>
</evidence>
<keyword evidence="3" id="KW-0949">S-adenosyl-L-methionine</keyword>
<feature type="domain" description="MYND-type" evidence="8">
    <location>
        <begin position="62"/>
        <end position="108"/>
    </location>
</feature>
<organism evidence="9 10">
    <name type="scientific">Actinomortierella ambigua</name>
    <dbReference type="NCBI Taxonomy" id="1343610"/>
    <lineage>
        <taxon>Eukaryota</taxon>
        <taxon>Fungi</taxon>
        <taxon>Fungi incertae sedis</taxon>
        <taxon>Mucoromycota</taxon>
        <taxon>Mortierellomycotina</taxon>
        <taxon>Mortierellomycetes</taxon>
        <taxon>Mortierellales</taxon>
        <taxon>Mortierellaceae</taxon>
        <taxon>Actinomortierella</taxon>
    </lineage>
</organism>
<dbReference type="InterPro" id="IPR002893">
    <property type="entry name" value="Znf_MYND"/>
</dbReference>
<keyword evidence="7" id="KW-0175">Coiled coil</keyword>
<reference evidence="9" key="1">
    <citation type="journal article" date="2020" name="Fungal Divers.">
        <title>Resolving the Mortierellaceae phylogeny through synthesis of multi-gene phylogenetics and phylogenomics.</title>
        <authorList>
            <person name="Vandepol N."/>
            <person name="Liber J."/>
            <person name="Desiro A."/>
            <person name="Na H."/>
            <person name="Kennedy M."/>
            <person name="Barry K."/>
            <person name="Grigoriev I.V."/>
            <person name="Miller A.N."/>
            <person name="O'Donnell K."/>
            <person name="Stajich J.E."/>
            <person name="Bonito G."/>
        </authorList>
    </citation>
    <scope>NUCLEOTIDE SEQUENCE</scope>
    <source>
        <strain evidence="9">BC1065</strain>
    </source>
</reference>
<keyword evidence="1" id="KW-0489">Methyltransferase</keyword>
<dbReference type="GO" id="GO:0042826">
    <property type="term" value="F:histone deacetylase binding"/>
    <property type="evidence" value="ECO:0007669"/>
    <property type="project" value="TreeGrafter"/>
</dbReference>
<dbReference type="GO" id="GO:0005737">
    <property type="term" value="C:cytoplasm"/>
    <property type="evidence" value="ECO:0007669"/>
    <property type="project" value="TreeGrafter"/>
</dbReference>
<evidence type="ECO:0000256" key="3">
    <source>
        <dbReference type="ARBA" id="ARBA00022691"/>
    </source>
</evidence>
<dbReference type="InterPro" id="IPR011990">
    <property type="entry name" value="TPR-like_helical_dom_sf"/>
</dbReference>
<dbReference type="OrthoDB" id="265717at2759"/>
<gene>
    <name evidence="9" type="primary">SMYD4</name>
    <name evidence="9" type="ORF">DFQ27_009737</name>
</gene>
<dbReference type="PANTHER" id="PTHR46165:SF2">
    <property type="entry name" value="SET AND MYND DOMAIN-CONTAINING PROTEIN 4"/>
    <property type="match status" value="1"/>
</dbReference>
<dbReference type="PANTHER" id="PTHR46165">
    <property type="entry name" value="SET AND MYND DOMAIN-CONTAINING PROTEIN 4"/>
    <property type="match status" value="1"/>
</dbReference>
<comment type="caution">
    <text evidence="9">The sequence shown here is derived from an EMBL/GenBank/DDBJ whole genome shotgun (WGS) entry which is preliminary data.</text>
</comment>
<evidence type="ECO:0000256" key="5">
    <source>
        <dbReference type="ARBA" id="ARBA00022771"/>
    </source>
</evidence>
<sequence>MQPRLIEPCRIHISEELGRSIAVVSEDNTPPSPILAAGTRIFTVPEQPYASILHDEYLGTRCEECFRELGTLDNGGSATLACPGCSLARFCSSVCLQTAFQTWHGFECGKGLSTRLSNTEKSRQQHQQQQQQQQQQCPEEQECKFSLLARLALRVFWREYRHGRWTGDSSSAVAPIALSDTMEQQKHEQPLQQDGSGLRLDHLCTNQSKMEEAEAAQDRAEAEKLTRWLGLSATTTVFSSCLATIMAMLRSNAIGIRIQHEGSGRTVAVKDSTTVVTQESIMIGTGLYLLASMVNHSCAPNAMIVFGGNAKAVTKGGKEPLYNVDLRALNVVVTENMTDATSQDRGVTEPSMVTISYGPQKGRMLKAERKKLLRENEKDEVDQLTIRIRQLQMMADQKSQRDSQGYSPYQPLALLKLLEAAQALLYSTYSSQEYGATCDQIARVYAELGDFEESATWSKKSLSIVQYHYGDDSIETAQEIFKLAGLLFNSRRPKEALDLIEKAIPIYKKHYGAQSINEELLEMQEMELCLRQIVL</sequence>
<feature type="coiled-coil region" evidence="7">
    <location>
        <begin position="367"/>
        <end position="401"/>
    </location>
</feature>
<dbReference type="PROSITE" id="PS01360">
    <property type="entry name" value="ZF_MYND_1"/>
    <property type="match status" value="1"/>
</dbReference>
<dbReference type="EMBL" id="JAAAJB010000093">
    <property type="protein sequence ID" value="KAG0266435.1"/>
    <property type="molecule type" value="Genomic_DNA"/>
</dbReference>
<dbReference type="GO" id="GO:0032259">
    <property type="term" value="P:methylation"/>
    <property type="evidence" value="ECO:0007669"/>
    <property type="project" value="UniProtKB-KW"/>
</dbReference>
<name>A0A9P6QHN3_9FUNG</name>
<protein>
    <submittedName>
        <fullName evidence="9">SET and MYND domain-containing protein 4</fullName>
    </submittedName>
</protein>
<dbReference type="SUPFAM" id="SSF144232">
    <property type="entry name" value="HIT/MYND zinc finger-like"/>
    <property type="match status" value="1"/>
</dbReference>
<dbReference type="InterPro" id="IPR052097">
    <property type="entry name" value="SET-MYND_domain_protein"/>
</dbReference>
<evidence type="ECO:0000259" key="8">
    <source>
        <dbReference type="PROSITE" id="PS01360"/>
    </source>
</evidence>
<dbReference type="SUPFAM" id="SSF48452">
    <property type="entry name" value="TPR-like"/>
    <property type="match status" value="1"/>
</dbReference>
<keyword evidence="10" id="KW-1185">Reference proteome</keyword>
<evidence type="ECO:0000313" key="10">
    <source>
        <dbReference type="Proteomes" id="UP000807716"/>
    </source>
</evidence>
<keyword evidence="6" id="KW-0862">Zinc</keyword>
<dbReference type="Gene3D" id="2.170.270.10">
    <property type="entry name" value="SET domain"/>
    <property type="match status" value="1"/>
</dbReference>
<dbReference type="Gene3D" id="1.25.40.10">
    <property type="entry name" value="Tetratricopeptide repeat domain"/>
    <property type="match status" value="1"/>
</dbReference>
<keyword evidence="2" id="KW-0808">Transferase</keyword>
<evidence type="ECO:0000256" key="2">
    <source>
        <dbReference type="ARBA" id="ARBA00022679"/>
    </source>
</evidence>
<accession>A0A9P6QHN3</accession>
<dbReference type="SUPFAM" id="SSF82199">
    <property type="entry name" value="SET domain"/>
    <property type="match status" value="1"/>
</dbReference>
<evidence type="ECO:0000256" key="4">
    <source>
        <dbReference type="ARBA" id="ARBA00022723"/>
    </source>
</evidence>
<dbReference type="GO" id="GO:0005634">
    <property type="term" value="C:nucleus"/>
    <property type="evidence" value="ECO:0007669"/>
    <property type="project" value="TreeGrafter"/>
</dbReference>
<keyword evidence="5" id="KW-0863">Zinc-finger</keyword>
<dbReference type="InterPro" id="IPR046341">
    <property type="entry name" value="SET_dom_sf"/>
</dbReference>
<dbReference type="GO" id="GO:0008168">
    <property type="term" value="F:methyltransferase activity"/>
    <property type="evidence" value="ECO:0007669"/>
    <property type="project" value="UniProtKB-KW"/>
</dbReference>
<dbReference type="Proteomes" id="UP000807716">
    <property type="component" value="Unassembled WGS sequence"/>
</dbReference>
<dbReference type="Pfam" id="PF13424">
    <property type="entry name" value="TPR_12"/>
    <property type="match status" value="1"/>
</dbReference>
<evidence type="ECO:0000256" key="6">
    <source>
        <dbReference type="ARBA" id="ARBA00022833"/>
    </source>
</evidence>
<keyword evidence="4" id="KW-0479">Metal-binding</keyword>
<dbReference type="AlphaFoldDB" id="A0A9P6QHN3"/>
<evidence type="ECO:0000313" key="9">
    <source>
        <dbReference type="EMBL" id="KAG0266435.1"/>
    </source>
</evidence>
<proteinExistence type="predicted"/>
<dbReference type="GO" id="GO:0008270">
    <property type="term" value="F:zinc ion binding"/>
    <property type="evidence" value="ECO:0007669"/>
    <property type="project" value="UniProtKB-KW"/>
</dbReference>